<dbReference type="PANTHER" id="PTHR45969">
    <property type="entry name" value="RING ZINC FINGER PROTEIN-RELATED"/>
    <property type="match status" value="1"/>
</dbReference>
<keyword evidence="1" id="KW-0479">Metal-binding</keyword>
<evidence type="ECO:0000313" key="7">
    <source>
        <dbReference type="Proteomes" id="UP000295252"/>
    </source>
</evidence>
<dbReference type="SUPFAM" id="SSF57850">
    <property type="entry name" value="RING/U-box"/>
    <property type="match status" value="1"/>
</dbReference>
<name>A0A068U8U8_COFCA</name>
<dbReference type="GO" id="GO:0061630">
    <property type="term" value="F:ubiquitin protein ligase activity"/>
    <property type="evidence" value="ECO:0007669"/>
    <property type="project" value="TreeGrafter"/>
</dbReference>
<dbReference type="EMBL" id="HG739099">
    <property type="protein sequence ID" value="CDP04985.1"/>
    <property type="molecule type" value="Genomic_DNA"/>
</dbReference>
<gene>
    <name evidence="6" type="ORF">GSCOC_T00019875001</name>
</gene>
<dbReference type="Proteomes" id="UP000295252">
    <property type="component" value="Chromosome IV"/>
</dbReference>
<dbReference type="OrthoDB" id="8062037at2759"/>
<dbReference type="GO" id="GO:0008270">
    <property type="term" value="F:zinc ion binding"/>
    <property type="evidence" value="ECO:0007669"/>
    <property type="project" value="UniProtKB-KW"/>
</dbReference>
<dbReference type="Pfam" id="PF13639">
    <property type="entry name" value="zf-RING_2"/>
    <property type="match status" value="1"/>
</dbReference>
<keyword evidence="2 4" id="KW-0863">Zinc-finger</keyword>
<evidence type="ECO:0000256" key="2">
    <source>
        <dbReference type="ARBA" id="ARBA00022771"/>
    </source>
</evidence>
<dbReference type="Gramene" id="CDP04985">
    <property type="protein sequence ID" value="CDP04985"/>
    <property type="gene ID" value="GSCOC_T00019875001"/>
</dbReference>
<evidence type="ECO:0000256" key="4">
    <source>
        <dbReference type="PROSITE-ProRule" id="PRU00175"/>
    </source>
</evidence>
<evidence type="ECO:0000313" key="6">
    <source>
        <dbReference type="EMBL" id="CDP04985.1"/>
    </source>
</evidence>
<dbReference type="SMART" id="SM00184">
    <property type="entry name" value="RING"/>
    <property type="match status" value="1"/>
</dbReference>
<dbReference type="AlphaFoldDB" id="A0A068U8U8"/>
<evidence type="ECO:0000256" key="1">
    <source>
        <dbReference type="ARBA" id="ARBA00022723"/>
    </source>
</evidence>
<dbReference type="PhylomeDB" id="A0A068U8U8"/>
<keyword evidence="7" id="KW-1185">Reference proteome</keyword>
<organism evidence="6 7">
    <name type="scientific">Coffea canephora</name>
    <name type="common">Robusta coffee</name>
    <dbReference type="NCBI Taxonomy" id="49390"/>
    <lineage>
        <taxon>Eukaryota</taxon>
        <taxon>Viridiplantae</taxon>
        <taxon>Streptophyta</taxon>
        <taxon>Embryophyta</taxon>
        <taxon>Tracheophyta</taxon>
        <taxon>Spermatophyta</taxon>
        <taxon>Magnoliopsida</taxon>
        <taxon>eudicotyledons</taxon>
        <taxon>Gunneridae</taxon>
        <taxon>Pentapetalae</taxon>
        <taxon>asterids</taxon>
        <taxon>lamiids</taxon>
        <taxon>Gentianales</taxon>
        <taxon>Rubiaceae</taxon>
        <taxon>Ixoroideae</taxon>
        <taxon>Gardenieae complex</taxon>
        <taxon>Bertiereae - Coffeeae clade</taxon>
        <taxon>Coffeeae</taxon>
        <taxon>Coffea</taxon>
    </lineage>
</organism>
<reference evidence="7" key="1">
    <citation type="journal article" date="2014" name="Science">
        <title>The coffee genome provides insight into the convergent evolution of caffeine biosynthesis.</title>
        <authorList>
            <person name="Denoeud F."/>
            <person name="Carretero-Paulet L."/>
            <person name="Dereeper A."/>
            <person name="Droc G."/>
            <person name="Guyot R."/>
            <person name="Pietrella M."/>
            <person name="Zheng C."/>
            <person name="Alberti A."/>
            <person name="Anthony F."/>
            <person name="Aprea G."/>
            <person name="Aury J.M."/>
            <person name="Bento P."/>
            <person name="Bernard M."/>
            <person name="Bocs S."/>
            <person name="Campa C."/>
            <person name="Cenci A."/>
            <person name="Combes M.C."/>
            <person name="Crouzillat D."/>
            <person name="Da Silva C."/>
            <person name="Daddiego L."/>
            <person name="De Bellis F."/>
            <person name="Dussert S."/>
            <person name="Garsmeur O."/>
            <person name="Gayraud T."/>
            <person name="Guignon V."/>
            <person name="Jahn K."/>
            <person name="Jamilloux V."/>
            <person name="Joet T."/>
            <person name="Labadie K."/>
            <person name="Lan T."/>
            <person name="Leclercq J."/>
            <person name="Lepelley M."/>
            <person name="Leroy T."/>
            <person name="Li L.T."/>
            <person name="Librado P."/>
            <person name="Lopez L."/>
            <person name="Munoz A."/>
            <person name="Noel B."/>
            <person name="Pallavicini A."/>
            <person name="Perrotta G."/>
            <person name="Poncet V."/>
            <person name="Pot D."/>
            <person name="Priyono X."/>
            <person name="Rigoreau M."/>
            <person name="Rouard M."/>
            <person name="Rozas J."/>
            <person name="Tranchant-Dubreuil C."/>
            <person name="VanBuren R."/>
            <person name="Zhang Q."/>
            <person name="Andrade A.C."/>
            <person name="Argout X."/>
            <person name="Bertrand B."/>
            <person name="de Kochko A."/>
            <person name="Graziosi G."/>
            <person name="Henry R.J."/>
            <person name="Jayarama X."/>
            <person name="Ming R."/>
            <person name="Nagai C."/>
            <person name="Rounsley S."/>
            <person name="Sankoff D."/>
            <person name="Giuliano G."/>
            <person name="Albert V.A."/>
            <person name="Wincker P."/>
            <person name="Lashermes P."/>
        </authorList>
    </citation>
    <scope>NUCLEOTIDE SEQUENCE [LARGE SCALE GENOMIC DNA]</scope>
    <source>
        <strain evidence="7">cv. DH200-94</strain>
    </source>
</reference>
<feature type="domain" description="RING-type" evidence="5">
    <location>
        <begin position="119"/>
        <end position="162"/>
    </location>
</feature>
<dbReference type="Gene3D" id="3.30.40.10">
    <property type="entry name" value="Zinc/RING finger domain, C3HC4 (zinc finger)"/>
    <property type="match status" value="1"/>
</dbReference>
<proteinExistence type="predicted"/>
<dbReference type="InterPro" id="IPR013083">
    <property type="entry name" value="Znf_RING/FYVE/PHD"/>
</dbReference>
<dbReference type="PANTHER" id="PTHR45969:SF81">
    <property type="entry name" value="OS08G0157400 PROTEIN"/>
    <property type="match status" value="1"/>
</dbReference>
<dbReference type="OMA" id="DEDPRCA"/>
<keyword evidence="3" id="KW-0862">Zinc</keyword>
<protein>
    <recommendedName>
        <fullName evidence="5">RING-type domain-containing protein</fullName>
    </recommendedName>
</protein>
<dbReference type="InParanoid" id="A0A068U8U8"/>
<accession>A0A068U8U8</accession>
<evidence type="ECO:0000256" key="3">
    <source>
        <dbReference type="ARBA" id="ARBA00022833"/>
    </source>
</evidence>
<dbReference type="InterPro" id="IPR001841">
    <property type="entry name" value="Znf_RING"/>
</dbReference>
<sequence>MGLLNVVMTMSEYASGVNIQFRCRLGFVKYLLKAFFSHLLLLCKLSHSQQQTPDSLFEEEEGEGETHPSPAMVPFPVSVESITAAAIIKRQLSVDEYNRVAVRMKNEDDDNHDDEDPRCAVCLDNLEGSHEARELLNCRHVYHRHCLDAWVEKGHLTCPLCRAKLLAAEDYMEEEVVPRDPWRSERMMYLFGEDVLF</sequence>
<dbReference type="PROSITE" id="PS50089">
    <property type="entry name" value="ZF_RING_2"/>
    <property type="match status" value="1"/>
</dbReference>
<dbReference type="GO" id="GO:0016567">
    <property type="term" value="P:protein ubiquitination"/>
    <property type="evidence" value="ECO:0007669"/>
    <property type="project" value="TreeGrafter"/>
</dbReference>
<evidence type="ECO:0000259" key="5">
    <source>
        <dbReference type="PROSITE" id="PS50089"/>
    </source>
</evidence>